<evidence type="ECO:0000256" key="1">
    <source>
        <dbReference type="SAM" id="Phobius"/>
    </source>
</evidence>
<evidence type="ECO:0000313" key="3">
    <source>
        <dbReference type="Proteomes" id="UP000318815"/>
    </source>
</evidence>
<evidence type="ECO:0000313" key="2">
    <source>
        <dbReference type="EMBL" id="TWV99513.1"/>
    </source>
</evidence>
<keyword evidence="1" id="KW-0472">Membrane</keyword>
<organism evidence="2 3">
    <name type="scientific">Chitinophaga pinensis</name>
    <dbReference type="NCBI Taxonomy" id="79329"/>
    <lineage>
        <taxon>Bacteria</taxon>
        <taxon>Pseudomonadati</taxon>
        <taxon>Bacteroidota</taxon>
        <taxon>Chitinophagia</taxon>
        <taxon>Chitinophagales</taxon>
        <taxon>Chitinophagaceae</taxon>
        <taxon>Chitinophaga</taxon>
    </lineage>
</organism>
<feature type="transmembrane region" description="Helical" evidence="1">
    <location>
        <begin position="193"/>
        <end position="214"/>
    </location>
</feature>
<keyword evidence="1" id="KW-0812">Transmembrane</keyword>
<name>A0A5C6LS66_9BACT</name>
<comment type="caution">
    <text evidence="2">The sequence shown here is derived from an EMBL/GenBank/DDBJ whole genome shotgun (WGS) entry which is preliminary data.</text>
</comment>
<dbReference type="OrthoDB" id="671105at2"/>
<sequence>MYIHLILFYIMWGIECLLLIPFIIHFGRLDKSSKWIFYFLISSIVFAGGSKLIAQIWGNNLWFYNTMYFLAFVILSLYFHAVIKYKAVRAIILGMIFPVLAFVILDYVKLEGPNIFNSYATSLETFILMVYCAIFFYQLLRDDELVKQSVFINSLPDFWYNSGIFVYHCGYFLFSLAYSLMNFGYQGVKGSTRLTLAVTFVAGIIQLVLLYIGLTKVKKVRS</sequence>
<dbReference type="EMBL" id="VOHS01000015">
    <property type="protein sequence ID" value="TWV99513.1"/>
    <property type="molecule type" value="Genomic_DNA"/>
</dbReference>
<feature type="transmembrane region" description="Helical" evidence="1">
    <location>
        <begin position="158"/>
        <end position="181"/>
    </location>
</feature>
<gene>
    <name evidence="2" type="ORF">FEF09_16110</name>
</gene>
<keyword evidence="1" id="KW-1133">Transmembrane helix</keyword>
<feature type="transmembrane region" description="Helical" evidence="1">
    <location>
        <begin position="116"/>
        <end position="137"/>
    </location>
</feature>
<dbReference type="RefSeq" id="WP_146306077.1">
    <property type="nucleotide sequence ID" value="NZ_VOHS01000015.1"/>
</dbReference>
<proteinExistence type="predicted"/>
<protein>
    <submittedName>
        <fullName evidence="2">Uncharacterized protein</fullName>
    </submittedName>
</protein>
<dbReference type="Proteomes" id="UP000318815">
    <property type="component" value="Unassembled WGS sequence"/>
</dbReference>
<reference evidence="2 3" key="1">
    <citation type="submission" date="2019-08" db="EMBL/GenBank/DDBJ databases">
        <title>Whole genome sequencing of chitin degrading bacteria Chitinophaga pinensis YS16.</title>
        <authorList>
            <person name="Singh R.P."/>
            <person name="Manchanda G."/>
            <person name="Maurya I.K."/>
            <person name="Joshi N.K."/>
            <person name="Srivastava A.K."/>
        </authorList>
    </citation>
    <scope>NUCLEOTIDE SEQUENCE [LARGE SCALE GENOMIC DNA]</scope>
    <source>
        <strain evidence="2 3">YS-16</strain>
    </source>
</reference>
<feature type="transmembrane region" description="Helical" evidence="1">
    <location>
        <begin position="6"/>
        <end position="24"/>
    </location>
</feature>
<feature type="transmembrane region" description="Helical" evidence="1">
    <location>
        <begin position="36"/>
        <end position="57"/>
    </location>
</feature>
<accession>A0A5C6LS66</accession>
<feature type="transmembrane region" description="Helical" evidence="1">
    <location>
        <begin position="90"/>
        <end position="110"/>
    </location>
</feature>
<keyword evidence="3" id="KW-1185">Reference proteome</keyword>
<feature type="transmembrane region" description="Helical" evidence="1">
    <location>
        <begin position="63"/>
        <end position="83"/>
    </location>
</feature>
<dbReference type="AlphaFoldDB" id="A0A5C6LS66"/>